<dbReference type="PANTHER" id="PTHR46211">
    <property type="entry name" value="GLYCEROPHOSPHORYL DIESTER PHOSPHODIESTERASE"/>
    <property type="match status" value="1"/>
</dbReference>
<reference evidence="3 4" key="1">
    <citation type="submission" date="2017-11" db="EMBL/GenBank/DDBJ databases">
        <title>Genomic Encyclopedia of Archaeal and Bacterial Type Strains, Phase II (KMG-II): From Individual Species to Whole Genera.</title>
        <authorList>
            <person name="Goeker M."/>
        </authorList>
    </citation>
    <scope>NUCLEOTIDE SEQUENCE [LARGE SCALE GENOMIC DNA]</scope>
    <source>
        <strain evidence="3 4">DSM 16400</strain>
    </source>
</reference>
<name>A0A2M9D8C8_9MICO</name>
<dbReference type="Pfam" id="PF03009">
    <property type="entry name" value="GDPD"/>
    <property type="match status" value="1"/>
</dbReference>
<dbReference type="PANTHER" id="PTHR46211:SF14">
    <property type="entry name" value="GLYCEROPHOSPHODIESTER PHOSPHODIESTERASE"/>
    <property type="match status" value="1"/>
</dbReference>
<dbReference type="InterPro" id="IPR030395">
    <property type="entry name" value="GP_PDE_dom"/>
</dbReference>
<dbReference type="OrthoDB" id="9758957at2"/>
<dbReference type="EMBL" id="PGFH01000001">
    <property type="protein sequence ID" value="PJJ81743.1"/>
    <property type="molecule type" value="Genomic_DNA"/>
</dbReference>
<gene>
    <name evidence="3" type="ORF">CLV85_0924</name>
</gene>
<evidence type="ECO:0000313" key="3">
    <source>
        <dbReference type="EMBL" id="PJJ81743.1"/>
    </source>
</evidence>
<proteinExistence type="predicted"/>
<dbReference type="Proteomes" id="UP000231742">
    <property type="component" value="Unassembled WGS sequence"/>
</dbReference>
<dbReference type="PROSITE" id="PS51704">
    <property type="entry name" value="GP_PDE"/>
    <property type="match status" value="1"/>
</dbReference>
<dbReference type="GO" id="GO:0008081">
    <property type="term" value="F:phosphoric diester hydrolase activity"/>
    <property type="evidence" value="ECO:0007669"/>
    <property type="project" value="InterPro"/>
</dbReference>
<dbReference type="SUPFAM" id="SSF51695">
    <property type="entry name" value="PLC-like phosphodiesterases"/>
    <property type="match status" value="1"/>
</dbReference>
<dbReference type="InterPro" id="IPR017946">
    <property type="entry name" value="PLC-like_Pdiesterase_TIM-brl"/>
</dbReference>
<evidence type="ECO:0000313" key="4">
    <source>
        <dbReference type="Proteomes" id="UP000231742"/>
    </source>
</evidence>
<organism evidence="3 4">
    <name type="scientific">Salinibacterium amurskyense</name>
    <dbReference type="NCBI Taxonomy" id="205941"/>
    <lineage>
        <taxon>Bacteria</taxon>
        <taxon>Bacillati</taxon>
        <taxon>Actinomycetota</taxon>
        <taxon>Actinomycetes</taxon>
        <taxon>Micrococcales</taxon>
        <taxon>Microbacteriaceae</taxon>
        <taxon>Salinibacterium</taxon>
    </lineage>
</organism>
<dbReference type="AlphaFoldDB" id="A0A2M9D8C8"/>
<comment type="caution">
    <text evidence="3">The sequence shown here is derived from an EMBL/GenBank/DDBJ whole genome shotgun (WGS) entry which is preliminary data.</text>
</comment>
<dbReference type="RefSeq" id="WP_100388399.1">
    <property type="nucleotide sequence ID" value="NZ_BMZU01000001.1"/>
</dbReference>
<evidence type="ECO:0000256" key="1">
    <source>
        <dbReference type="SAM" id="MobiDB-lite"/>
    </source>
</evidence>
<dbReference type="GO" id="GO:0006629">
    <property type="term" value="P:lipid metabolic process"/>
    <property type="evidence" value="ECO:0007669"/>
    <property type="project" value="InterPro"/>
</dbReference>
<accession>A0A2M9D8C8</accession>
<sequence>MSSTASTNGEQATIDSRIIAHRGASHYAPENTLAAFELAVDMGATKIELDVDVTRDGQLIVMHDSRVDRTTNGMGRVRDYTLAELRELTADRGWEGQFARSEIRVPTLAEVLEFAGARDLWVNIETKDFTNSWGTVNDLVAAEVAACDRVESTLVSSINHRAVAGFARSYPQFSTAIAFIETFADLPGYARRCGANVLHPHFSLINEQFVAEAREHGLGINAWTIDDDAAADHILEFDIDGLMSNRPDVGTALNRTNQHPSHRSSHVTEAHA</sequence>
<keyword evidence="4" id="KW-1185">Reference proteome</keyword>
<protein>
    <submittedName>
        <fullName evidence="3">Glycerophosphoryl diester phosphodiesterase</fullName>
    </submittedName>
</protein>
<dbReference type="Gene3D" id="3.20.20.190">
    <property type="entry name" value="Phosphatidylinositol (PI) phosphodiesterase"/>
    <property type="match status" value="1"/>
</dbReference>
<evidence type="ECO:0000259" key="2">
    <source>
        <dbReference type="PROSITE" id="PS51704"/>
    </source>
</evidence>
<feature type="region of interest" description="Disordered" evidence="1">
    <location>
        <begin position="250"/>
        <end position="272"/>
    </location>
</feature>
<feature type="domain" description="GP-PDE" evidence="2">
    <location>
        <begin position="16"/>
        <end position="254"/>
    </location>
</feature>